<organism evidence="1">
    <name type="scientific">Equisetum giganteum</name>
    <name type="common">Giant horsetail</name>
    <dbReference type="NCBI Taxonomy" id="3259"/>
    <lineage>
        <taxon>Eukaryota</taxon>
        <taxon>Viridiplantae</taxon>
        <taxon>Streptophyta</taxon>
        <taxon>Embryophyta</taxon>
        <taxon>Tracheophyta</taxon>
        <taxon>Polypodiopsida</taxon>
        <taxon>Equisetidae</taxon>
        <taxon>Equisetales</taxon>
        <taxon>Equisetaceae</taxon>
        <taxon>Equisetum</taxon>
    </lineage>
</organism>
<accession>H8WFA8</accession>
<dbReference type="EMBL" id="FR716462">
    <property type="protein sequence ID" value="CBX45512.1"/>
    <property type="molecule type" value="Genomic_DNA"/>
</dbReference>
<name>H8WFA8_EQUGI</name>
<gene>
    <name evidence="1" type="primary">WOXA</name>
</gene>
<protein>
    <submittedName>
        <fullName evidence="1">Uncharacterized protein WOXA</fullName>
    </submittedName>
</protein>
<reference evidence="1" key="1">
    <citation type="submission" date="2010-10" db="EMBL/GenBank/DDBJ databases">
        <title>WUS-like genes evolved with ferns.</title>
        <authorList>
            <person name="Nardmann J."/>
            <person name="Werr W."/>
        </authorList>
    </citation>
    <scope>NUCLEOTIDE SEQUENCE</scope>
</reference>
<dbReference type="AlphaFoldDB" id="H8WFA8"/>
<feature type="non-terminal residue" evidence="1">
    <location>
        <position position="1"/>
    </location>
</feature>
<proteinExistence type="predicted"/>
<sequence>QIEILESIFEAGTVTPSRKLIVEIATHLRRFGNVGEANVF</sequence>
<evidence type="ECO:0000313" key="1">
    <source>
        <dbReference type="EMBL" id="CBX45512.1"/>
    </source>
</evidence>
<feature type="non-terminal residue" evidence="1">
    <location>
        <position position="40"/>
    </location>
</feature>